<evidence type="ECO:0000313" key="2">
    <source>
        <dbReference type="EMBL" id="MFD2474821.1"/>
    </source>
</evidence>
<dbReference type="PANTHER" id="PTHR43681">
    <property type="entry name" value="TRANSMEMBRANE GTPASE FZO"/>
    <property type="match status" value="1"/>
</dbReference>
<organism evidence="2 3">
    <name type="scientific">Amycolatopsis silviterrae</name>
    <dbReference type="NCBI Taxonomy" id="1656914"/>
    <lineage>
        <taxon>Bacteria</taxon>
        <taxon>Bacillati</taxon>
        <taxon>Actinomycetota</taxon>
        <taxon>Actinomycetes</taxon>
        <taxon>Pseudonocardiales</taxon>
        <taxon>Pseudonocardiaceae</taxon>
        <taxon>Amycolatopsis</taxon>
    </lineage>
</organism>
<evidence type="ECO:0000259" key="1">
    <source>
        <dbReference type="Pfam" id="PF00350"/>
    </source>
</evidence>
<dbReference type="PANTHER" id="PTHR43681:SF1">
    <property type="entry name" value="SARCALUMENIN"/>
    <property type="match status" value="1"/>
</dbReference>
<keyword evidence="3" id="KW-1185">Reference proteome</keyword>
<feature type="domain" description="Dynamin N-terminal" evidence="1">
    <location>
        <begin position="51"/>
        <end position="193"/>
    </location>
</feature>
<dbReference type="Proteomes" id="UP001597483">
    <property type="component" value="Unassembled WGS sequence"/>
</dbReference>
<protein>
    <submittedName>
        <fullName evidence="2">Dynamin family protein</fullName>
    </submittedName>
</protein>
<accession>A0ABW5HP58</accession>
<dbReference type="RefSeq" id="WP_378314383.1">
    <property type="nucleotide sequence ID" value="NZ_JBHUKS010000041.1"/>
</dbReference>
<proteinExistence type="predicted"/>
<dbReference type="InterPro" id="IPR045063">
    <property type="entry name" value="Dynamin_N"/>
</dbReference>
<dbReference type="SUPFAM" id="SSF52540">
    <property type="entry name" value="P-loop containing nucleoside triphosphate hydrolases"/>
    <property type="match status" value="1"/>
</dbReference>
<sequence length="290" mass="31254">MDVLRDYQSLRLELADLLRAALHLARARGDQERESRARALLARLAEDEFRLAVVGRYSQVKTTLMNALLGDQYLPTGTQPTTSVLTSVRYGTRPLARVRRRGAVLPIEVPLADVGQFVRQDSAERAESQVESVDIEVPAELLRLGCAFVDTPGLGSSLGLNTMTTQRFLPDADALVFVTASDASLAAFGTEFLAGTDVPLFVAVTKRDLVSEKAAAAILPDRTGTLPSAGPSERLRLAPRPKCRKLAASASAPGGGARRTRTAAARCQQSLSERMIATITHRQGDRTCNS</sequence>
<reference evidence="3" key="1">
    <citation type="journal article" date="2019" name="Int. J. Syst. Evol. Microbiol.">
        <title>The Global Catalogue of Microorganisms (GCM) 10K type strain sequencing project: providing services to taxonomists for standard genome sequencing and annotation.</title>
        <authorList>
            <consortium name="The Broad Institute Genomics Platform"/>
            <consortium name="The Broad Institute Genome Sequencing Center for Infectious Disease"/>
            <person name="Wu L."/>
            <person name="Ma J."/>
        </authorList>
    </citation>
    <scope>NUCLEOTIDE SEQUENCE [LARGE SCALE GENOMIC DNA]</scope>
    <source>
        <strain evidence="3">CGMCC 4.7641</strain>
    </source>
</reference>
<dbReference type="EMBL" id="JBHUKS010000041">
    <property type="protein sequence ID" value="MFD2474821.1"/>
    <property type="molecule type" value="Genomic_DNA"/>
</dbReference>
<gene>
    <name evidence="2" type="ORF">ACFSVL_45945</name>
</gene>
<dbReference type="InterPro" id="IPR027417">
    <property type="entry name" value="P-loop_NTPase"/>
</dbReference>
<dbReference type="InterPro" id="IPR051943">
    <property type="entry name" value="TRAFAC_Dynamin-like_GTPase"/>
</dbReference>
<dbReference type="Pfam" id="PF00350">
    <property type="entry name" value="Dynamin_N"/>
    <property type="match status" value="1"/>
</dbReference>
<comment type="caution">
    <text evidence="2">The sequence shown here is derived from an EMBL/GenBank/DDBJ whole genome shotgun (WGS) entry which is preliminary data.</text>
</comment>
<dbReference type="Gene3D" id="3.40.50.300">
    <property type="entry name" value="P-loop containing nucleotide triphosphate hydrolases"/>
    <property type="match status" value="1"/>
</dbReference>
<evidence type="ECO:0000313" key="3">
    <source>
        <dbReference type="Proteomes" id="UP001597483"/>
    </source>
</evidence>
<name>A0ABW5HP58_9PSEU</name>